<proteinExistence type="predicted"/>
<dbReference type="EMBL" id="GG704916">
    <property type="protein sequence ID" value="KJF61514.1"/>
    <property type="molecule type" value="Genomic_DNA"/>
</dbReference>
<accession>A0A0D8JWJ6</accession>
<feature type="region of interest" description="Disordered" evidence="1">
    <location>
        <begin position="18"/>
        <end position="46"/>
    </location>
</feature>
<evidence type="ECO:0000256" key="1">
    <source>
        <dbReference type="SAM" id="MobiDB-lite"/>
    </source>
</evidence>
<dbReference type="RefSeq" id="XP_004446361.1">
    <property type="nucleotide sequence ID" value="XM_004446304.1"/>
</dbReference>
<reference evidence="3" key="2">
    <citation type="journal article" date="2010" name="Genome Res.">
        <title>Population genomic sequencing of Coccidioides fungi reveals recent hybridization and transposon control.</title>
        <authorList>
            <person name="Neafsey D.E."/>
            <person name="Barker B.M."/>
            <person name="Sharpton T.J."/>
            <person name="Stajich J.E."/>
            <person name="Park D.J."/>
            <person name="Whiston E."/>
            <person name="Hung C.-Y."/>
            <person name="McMahan C."/>
            <person name="White J."/>
            <person name="Sykes S."/>
            <person name="Heiman D."/>
            <person name="Young S."/>
            <person name="Zeng Q."/>
            <person name="Abouelleil A."/>
            <person name="Aftuck L."/>
            <person name="Bessette D."/>
            <person name="Brown A."/>
            <person name="FitzGerald M."/>
            <person name="Lui A."/>
            <person name="Macdonald J.P."/>
            <person name="Priest M."/>
            <person name="Orbach M.J."/>
            <person name="Galgiani J.N."/>
            <person name="Kirkland T.N."/>
            <person name="Cole G.T."/>
            <person name="Birren B.W."/>
            <person name="Henn M.R."/>
            <person name="Taylor J.W."/>
            <person name="Rounsley S.D."/>
        </authorList>
    </citation>
    <scope>GENOME REANNOTATION</scope>
    <source>
        <strain evidence="3">RS</strain>
    </source>
</reference>
<feature type="compositionally biased region" description="Basic and acidic residues" evidence="1">
    <location>
        <begin position="34"/>
        <end position="46"/>
    </location>
</feature>
<evidence type="ECO:0000313" key="3">
    <source>
        <dbReference type="Proteomes" id="UP000001261"/>
    </source>
</evidence>
<dbReference type="InParanoid" id="A0A0D8JWJ6"/>
<dbReference type="GeneID" id="24165345"/>
<dbReference type="Proteomes" id="UP000001261">
    <property type="component" value="Unassembled WGS sequence"/>
</dbReference>
<keyword evidence="3" id="KW-1185">Reference proteome</keyword>
<dbReference type="AlphaFoldDB" id="A0A0D8JWJ6"/>
<protein>
    <submittedName>
        <fullName evidence="2">Uncharacterized protein</fullName>
    </submittedName>
</protein>
<feature type="compositionally biased region" description="Basic residues" evidence="1">
    <location>
        <begin position="18"/>
        <end position="33"/>
    </location>
</feature>
<gene>
    <name evidence="2" type="ORF">CIMG_13718</name>
</gene>
<sequence length="191" mass="21629">MRLCFKCQKYGLSEIHRKSPKNRGRFARKKDAPRRRQDGARSSHMREDAVDIYNGTTYKMPQRSPARLPTSIGRSMKMRAKMPSESRGRLVKCALVLSCITKVLPPCDSHIDAPVAILGQIWQSLNPRVRRKFFTSVAGSLESMRTTAMHIRGPLDQLEQLVHTIHSDCTGGALVYCTQLGRRGRVFTFAQ</sequence>
<dbReference type="KEGG" id="cim:CIMG_13718"/>
<organism evidence="2 3">
    <name type="scientific">Coccidioides immitis (strain RS)</name>
    <name type="common">Valley fever fungus</name>
    <dbReference type="NCBI Taxonomy" id="246410"/>
    <lineage>
        <taxon>Eukaryota</taxon>
        <taxon>Fungi</taxon>
        <taxon>Dikarya</taxon>
        <taxon>Ascomycota</taxon>
        <taxon>Pezizomycotina</taxon>
        <taxon>Eurotiomycetes</taxon>
        <taxon>Eurotiomycetidae</taxon>
        <taxon>Onygenales</taxon>
        <taxon>Onygenaceae</taxon>
        <taxon>Coccidioides</taxon>
    </lineage>
</organism>
<name>A0A0D8JWJ6_COCIM</name>
<dbReference type="VEuPathDB" id="FungiDB:CIMG_13718"/>
<evidence type="ECO:0000313" key="2">
    <source>
        <dbReference type="EMBL" id="KJF61514.1"/>
    </source>
</evidence>
<reference evidence="3" key="1">
    <citation type="journal article" date="2009" name="Genome Res.">
        <title>Comparative genomic analyses of the human fungal pathogens Coccidioides and their relatives.</title>
        <authorList>
            <person name="Sharpton T.J."/>
            <person name="Stajich J.E."/>
            <person name="Rounsley S.D."/>
            <person name="Gardner M.J."/>
            <person name="Wortman J.R."/>
            <person name="Jordar V.S."/>
            <person name="Maiti R."/>
            <person name="Kodira C.D."/>
            <person name="Neafsey D.E."/>
            <person name="Zeng Q."/>
            <person name="Hung C.-Y."/>
            <person name="McMahan C."/>
            <person name="Muszewska A."/>
            <person name="Grynberg M."/>
            <person name="Mandel M.A."/>
            <person name="Kellner E.M."/>
            <person name="Barker B.M."/>
            <person name="Galgiani J.N."/>
            <person name="Orbach M.J."/>
            <person name="Kirkland T.N."/>
            <person name="Cole G.T."/>
            <person name="Henn M.R."/>
            <person name="Birren B.W."/>
            <person name="Taylor J.W."/>
        </authorList>
    </citation>
    <scope>NUCLEOTIDE SEQUENCE [LARGE SCALE GENOMIC DNA]</scope>
    <source>
        <strain evidence="3">RS</strain>
    </source>
</reference>